<dbReference type="InterPro" id="IPR001347">
    <property type="entry name" value="SIS_dom"/>
</dbReference>
<organism evidence="6 7">
    <name type="scientific">Pelagibacterium lentulum</name>
    <dbReference type="NCBI Taxonomy" id="2029865"/>
    <lineage>
        <taxon>Bacteria</taxon>
        <taxon>Pseudomonadati</taxon>
        <taxon>Pseudomonadota</taxon>
        <taxon>Alphaproteobacteria</taxon>
        <taxon>Hyphomicrobiales</taxon>
        <taxon>Devosiaceae</taxon>
        <taxon>Pelagibacterium</taxon>
    </lineage>
</organism>
<reference evidence="6 7" key="1">
    <citation type="journal article" date="2014" name="Int. J. Syst. Evol. Microbiol.">
        <title>Complete genome sequence of Corynebacterium casei LMG S-19264T (=DSM 44701T), isolated from a smear-ripened cheese.</title>
        <authorList>
            <consortium name="US DOE Joint Genome Institute (JGI-PGF)"/>
            <person name="Walter F."/>
            <person name="Albersmeier A."/>
            <person name="Kalinowski J."/>
            <person name="Ruckert C."/>
        </authorList>
    </citation>
    <scope>NUCLEOTIDE SEQUENCE [LARGE SCALE GENOMIC DNA]</scope>
    <source>
        <strain evidence="6 7">CGMCC 1.15896</strain>
    </source>
</reference>
<gene>
    <name evidence="6" type="ORF">GCM10011499_19660</name>
</gene>
<dbReference type="EMBL" id="BMKB01000003">
    <property type="protein sequence ID" value="GGA49813.1"/>
    <property type="molecule type" value="Genomic_DNA"/>
</dbReference>
<dbReference type="Gene3D" id="1.10.10.10">
    <property type="entry name" value="Winged helix-like DNA-binding domain superfamily/Winged helix DNA-binding domain"/>
    <property type="match status" value="1"/>
</dbReference>
<dbReference type="InterPro" id="IPR000281">
    <property type="entry name" value="HTH_RpiR"/>
</dbReference>
<evidence type="ECO:0000256" key="3">
    <source>
        <dbReference type="ARBA" id="ARBA00023163"/>
    </source>
</evidence>
<dbReference type="AlphaFoldDB" id="A0A916RBP6"/>
<dbReference type="GO" id="GO:0097367">
    <property type="term" value="F:carbohydrate derivative binding"/>
    <property type="evidence" value="ECO:0007669"/>
    <property type="project" value="InterPro"/>
</dbReference>
<keyword evidence="3" id="KW-0804">Transcription</keyword>
<dbReference type="PROSITE" id="PS51071">
    <property type="entry name" value="HTH_RPIR"/>
    <property type="match status" value="1"/>
</dbReference>
<dbReference type="InterPro" id="IPR047640">
    <property type="entry name" value="RpiR-like"/>
</dbReference>
<dbReference type="PANTHER" id="PTHR30514:SF1">
    <property type="entry name" value="HTH-TYPE TRANSCRIPTIONAL REGULATOR HEXR-RELATED"/>
    <property type="match status" value="1"/>
</dbReference>
<keyword evidence="1" id="KW-0805">Transcription regulation</keyword>
<dbReference type="CDD" id="cd05013">
    <property type="entry name" value="SIS_RpiR"/>
    <property type="match status" value="1"/>
</dbReference>
<dbReference type="GO" id="GO:1901135">
    <property type="term" value="P:carbohydrate derivative metabolic process"/>
    <property type="evidence" value="ECO:0007669"/>
    <property type="project" value="InterPro"/>
</dbReference>
<feature type="domain" description="HTH rpiR-type" evidence="4">
    <location>
        <begin position="23"/>
        <end position="99"/>
    </location>
</feature>
<dbReference type="Pfam" id="PF01380">
    <property type="entry name" value="SIS"/>
    <property type="match status" value="1"/>
</dbReference>
<name>A0A916RBP6_9HYPH</name>
<dbReference type="GO" id="GO:0003677">
    <property type="term" value="F:DNA binding"/>
    <property type="evidence" value="ECO:0007669"/>
    <property type="project" value="UniProtKB-KW"/>
</dbReference>
<dbReference type="SUPFAM" id="SSF46689">
    <property type="entry name" value="Homeodomain-like"/>
    <property type="match status" value="1"/>
</dbReference>
<dbReference type="InterPro" id="IPR009057">
    <property type="entry name" value="Homeodomain-like_sf"/>
</dbReference>
<evidence type="ECO:0000259" key="5">
    <source>
        <dbReference type="PROSITE" id="PS51464"/>
    </source>
</evidence>
<dbReference type="PANTHER" id="PTHR30514">
    <property type="entry name" value="GLUCOKINASE"/>
    <property type="match status" value="1"/>
</dbReference>
<dbReference type="SUPFAM" id="SSF53697">
    <property type="entry name" value="SIS domain"/>
    <property type="match status" value="1"/>
</dbReference>
<evidence type="ECO:0000259" key="4">
    <source>
        <dbReference type="PROSITE" id="PS51071"/>
    </source>
</evidence>
<accession>A0A916RBP6</accession>
<sequence length="311" mass="33169">MSQPISTNARRPHLGDRGRAEVADVISALERRDGKLPAREQKVADYVKTHLGDVSTMTIAQLAGLAGVSTPTVVRFCRSLGCDGFREFKLRLAQNLAVSLQYLDANLSHHPTGTEAAIDNVLSGIYASANVMRKQLDHAQMEAAKTAILDCRQLVTAGLGGGSSMAAAEAANRLFRLGVIASCVNDSYIMQMRAATLGNADVLLLFSAVGETDSVISAAKIARSYGAATIAITHSGSRLAAAVDIPITIHLPEDPDIFKPTAIRYAFMIILDALALAVARDRPEHTSENLRRLRASLTAYHGRTGPQPLGD</sequence>
<dbReference type="InterPro" id="IPR036388">
    <property type="entry name" value="WH-like_DNA-bd_sf"/>
</dbReference>
<dbReference type="RefSeq" id="WP_127074305.1">
    <property type="nucleotide sequence ID" value="NZ_BMKB01000003.1"/>
</dbReference>
<comment type="caution">
    <text evidence="6">The sequence shown here is derived from an EMBL/GenBank/DDBJ whole genome shotgun (WGS) entry which is preliminary data.</text>
</comment>
<dbReference type="InterPro" id="IPR035472">
    <property type="entry name" value="RpiR-like_SIS"/>
</dbReference>
<dbReference type="GO" id="GO:0003700">
    <property type="term" value="F:DNA-binding transcription factor activity"/>
    <property type="evidence" value="ECO:0007669"/>
    <property type="project" value="InterPro"/>
</dbReference>
<evidence type="ECO:0000313" key="6">
    <source>
        <dbReference type="EMBL" id="GGA49813.1"/>
    </source>
</evidence>
<dbReference type="InterPro" id="IPR046348">
    <property type="entry name" value="SIS_dom_sf"/>
</dbReference>
<evidence type="ECO:0000256" key="1">
    <source>
        <dbReference type="ARBA" id="ARBA00023015"/>
    </source>
</evidence>
<dbReference type="Proteomes" id="UP000596977">
    <property type="component" value="Unassembled WGS sequence"/>
</dbReference>
<keyword evidence="7" id="KW-1185">Reference proteome</keyword>
<evidence type="ECO:0000313" key="7">
    <source>
        <dbReference type="Proteomes" id="UP000596977"/>
    </source>
</evidence>
<dbReference type="Gene3D" id="3.40.50.10490">
    <property type="entry name" value="Glucose-6-phosphate isomerase like protein, domain 1"/>
    <property type="match status" value="1"/>
</dbReference>
<keyword evidence="2" id="KW-0238">DNA-binding</keyword>
<protein>
    <submittedName>
        <fullName evidence="6">RpiR family transcriptional regulator</fullName>
    </submittedName>
</protein>
<feature type="domain" description="SIS" evidence="5">
    <location>
        <begin position="144"/>
        <end position="284"/>
    </location>
</feature>
<dbReference type="OrthoDB" id="8582409at2"/>
<evidence type="ECO:0000256" key="2">
    <source>
        <dbReference type="ARBA" id="ARBA00023125"/>
    </source>
</evidence>
<dbReference type="PROSITE" id="PS51464">
    <property type="entry name" value="SIS"/>
    <property type="match status" value="1"/>
</dbReference>
<proteinExistence type="predicted"/>
<dbReference type="Pfam" id="PF01418">
    <property type="entry name" value="HTH_6"/>
    <property type="match status" value="1"/>
</dbReference>